<dbReference type="Gene3D" id="3.30.110.20">
    <property type="entry name" value="Alba-like domain"/>
    <property type="match status" value="1"/>
</dbReference>
<gene>
    <name evidence="2" type="ordered locus">ASAC_1245</name>
</gene>
<name>D9Q2W2_ACIS3</name>
<protein>
    <recommendedName>
        <fullName evidence="1">DNA/RNA-binding protein Alba-like domain-containing protein</fullName>
    </recommendedName>
</protein>
<dbReference type="RefSeq" id="WP_013267162.1">
    <property type="nucleotide sequence ID" value="NC_014374.1"/>
</dbReference>
<dbReference type="Pfam" id="PF01918">
    <property type="entry name" value="Alba"/>
    <property type="match status" value="1"/>
</dbReference>
<evidence type="ECO:0000313" key="2">
    <source>
        <dbReference type="EMBL" id="ADL19650.1"/>
    </source>
</evidence>
<dbReference type="STRING" id="666510.ASAC_1245"/>
<dbReference type="InParanoid" id="D9Q2W2"/>
<dbReference type="InterPro" id="IPR036882">
    <property type="entry name" value="Alba-like_dom_sf"/>
</dbReference>
<evidence type="ECO:0000259" key="1">
    <source>
        <dbReference type="Pfam" id="PF01918"/>
    </source>
</evidence>
<dbReference type="GeneID" id="9499500"/>
<dbReference type="AlphaFoldDB" id="D9Q2W2"/>
<feature type="domain" description="DNA/RNA-binding protein Alba-like" evidence="1">
    <location>
        <begin position="7"/>
        <end position="60"/>
    </location>
</feature>
<dbReference type="eggNOG" id="arCOG01753">
    <property type="taxonomic scope" value="Archaea"/>
</dbReference>
<dbReference type="Proteomes" id="UP000000346">
    <property type="component" value="Chromosome"/>
</dbReference>
<reference evidence="2 3" key="1">
    <citation type="journal article" date="2010" name="Appl. Environ. Microbiol.">
        <title>The genome sequence of the crenarchaeon Acidilobus saccharovorans supports a new order, Acidilobales, and suggests an important ecological role in terrestrial acidic hot springs.</title>
        <authorList>
            <person name="Mardanov A.V."/>
            <person name="Svetlitchnyi V.A."/>
            <person name="Beletsky A.V."/>
            <person name="Prokofeva M.I."/>
            <person name="Bonch-Osmolovskaya E.A."/>
            <person name="Ravin N.V."/>
            <person name="Skryabin K.G."/>
        </authorList>
    </citation>
    <scope>NUCLEOTIDE SEQUENCE [LARGE SCALE GENOMIC DNA]</scope>
    <source>
        <strain evidence="3">DSM 16705 / JCM 18335 / VKM B-2471 / 345-15</strain>
    </source>
</reference>
<dbReference type="InterPro" id="IPR002775">
    <property type="entry name" value="DNA/RNA-bd_Alba-like"/>
</dbReference>
<dbReference type="FunCoup" id="D9Q2W2">
    <property type="interactions" value="1"/>
</dbReference>
<sequence>MESRSRINVTSSSSAEDYALQAILEFNKGFKQVELYADSDDACKLVDVYLIMKQRMGEALRVVSADVGSSRPRGRNAGYLSIIIERLA</sequence>
<dbReference type="SUPFAM" id="SSF82704">
    <property type="entry name" value="AlbA-like"/>
    <property type="match status" value="1"/>
</dbReference>
<dbReference type="GO" id="GO:0003676">
    <property type="term" value="F:nucleic acid binding"/>
    <property type="evidence" value="ECO:0007669"/>
    <property type="project" value="InterPro"/>
</dbReference>
<dbReference type="KEGG" id="asc:ASAC_1245"/>
<dbReference type="HOGENOM" id="CLU_110989_2_1_2"/>
<proteinExistence type="predicted"/>
<dbReference type="EMBL" id="CP001742">
    <property type="protein sequence ID" value="ADL19650.1"/>
    <property type="molecule type" value="Genomic_DNA"/>
</dbReference>
<dbReference type="OrthoDB" id="10360at2157"/>
<evidence type="ECO:0000313" key="3">
    <source>
        <dbReference type="Proteomes" id="UP000000346"/>
    </source>
</evidence>
<keyword evidence="3" id="KW-1185">Reference proteome</keyword>
<accession>D9Q2W2</accession>
<organism evidence="2 3">
    <name type="scientific">Acidilobus saccharovorans (strain DSM 16705 / JCM 18335 / VKM B-2471 / 345-15)</name>
    <dbReference type="NCBI Taxonomy" id="666510"/>
    <lineage>
        <taxon>Archaea</taxon>
        <taxon>Thermoproteota</taxon>
        <taxon>Thermoprotei</taxon>
        <taxon>Acidilobales</taxon>
        <taxon>Acidilobaceae</taxon>
        <taxon>Acidilobus</taxon>
    </lineage>
</organism>